<feature type="region of interest" description="Disordered" evidence="1">
    <location>
        <begin position="1"/>
        <end position="54"/>
    </location>
</feature>
<dbReference type="RefSeq" id="WP_164987053.1">
    <property type="nucleotide sequence ID" value="NZ_CP033366.1"/>
</dbReference>
<accession>A0ABX6MVH4</accession>
<feature type="compositionally biased region" description="Basic and acidic residues" evidence="1">
    <location>
        <begin position="1"/>
        <end position="19"/>
    </location>
</feature>
<gene>
    <name evidence="2" type="ORF">R7A2020_20520</name>
</gene>
<evidence type="ECO:0000313" key="3">
    <source>
        <dbReference type="Proteomes" id="UP000500892"/>
    </source>
</evidence>
<dbReference type="EMBL" id="CP051772">
    <property type="protein sequence ID" value="QJF03140.1"/>
    <property type="molecule type" value="Genomic_DNA"/>
</dbReference>
<feature type="compositionally biased region" description="Basic and acidic residues" evidence="1">
    <location>
        <begin position="42"/>
        <end position="54"/>
    </location>
</feature>
<evidence type="ECO:0000313" key="2">
    <source>
        <dbReference type="EMBL" id="QJF03140.1"/>
    </source>
</evidence>
<dbReference type="GeneID" id="66684398"/>
<protein>
    <recommendedName>
        <fullName evidence="4">DUF3606 domain-containing protein</fullName>
    </recommendedName>
</protein>
<reference evidence="2 3" key="1">
    <citation type="submission" date="2020-04" db="EMBL/GenBank/DDBJ databases">
        <title>Mesorhizobium japonicum R7A epigenetic regulation of quorum sensing and ICE transfer.</title>
        <authorList>
            <person name="Ramsay J.P."/>
            <person name="Colombi E."/>
            <person name="Perry B.J."/>
            <person name="Staltari A."/>
        </authorList>
    </citation>
    <scope>NUCLEOTIDE SEQUENCE [LARGE SCALE GENOMIC DNA]</scope>
    <source>
        <strain evidence="2 3">R7A</strain>
    </source>
</reference>
<sequence>MATKQGKKDNRLSDKEALHIAETTDVSPGQAKELAKKHGKDKAKEEAKNFKAEG</sequence>
<organism evidence="2 3">
    <name type="scientific">Mesorhizobium japonicum R7A</name>
    <dbReference type="NCBI Taxonomy" id="935547"/>
    <lineage>
        <taxon>Bacteria</taxon>
        <taxon>Pseudomonadati</taxon>
        <taxon>Pseudomonadota</taxon>
        <taxon>Alphaproteobacteria</taxon>
        <taxon>Hyphomicrobiales</taxon>
        <taxon>Phyllobacteriaceae</taxon>
        <taxon>Mesorhizobium</taxon>
    </lineage>
</organism>
<evidence type="ECO:0008006" key="4">
    <source>
        <dbReference type="Google" id="ProtNLM"/>
    </source>
</evidence>
<dbReference type="Proteomes" id="UP000500892">
    <property type="component" value="Chromosome"/>
</dbReference>
<name>A0ABX6MVH4_9HYPH</name>
<proteinExistence type="predicted"/>
<keyword evidence="3" id="KW-1185">Reference proteome</keyword>
<evidence type="ECO:0000256" key="1">
    <source>
        <dbReference type="SAM" id="MobiDB-lite"/>
    </source>
</evidence>